<sequence length="273" mass="30243">MPTQPPTDGEPIKKESDVITPSLTYTPTLAPSETDEILRQLSKKEKETIAAKLVQTNNQCILPCLMGIKLHETTLDDAQALLAPSLGPGLVTRNEQTNEVVYNTTFETGNLILGGLSTHFSKGRADGINFQLGGLWRADVSMRAWTPYTLEGIFSQLGLPSRILFKYHGPPNEPSASEQGMIVSYYLYYESIDMIIAYNGQKTEDVPKFHFCPMQQKPEFIGISIGWYAKDIPIAGTDLQDASNYTVEDFFNLDWGNPDTCIDLDTAALKAQP</sequence>
<dbReference type="EMBL" id="LGCM01000061">
    <property type="protein sequence ID" value="KPL77085.1"/>
    <property type="molecule type" value="Genomic_DNA"/>
</dbReference>
<feature type="region of interest" description="Disordered" evidence="1">
    <location>
        <begin position="1"/>
        <end position="26"/>
    </location>
</feature>
<comment type="caution">
    <text evidence="2">The sequence shown here is derived from an EMBL/GenBank/DDBJ whole genome shotgun (WGS) entry which is preliminary data.</text>
</comment>
<evidence type="ECO:0000313" key="2">
    <source>
        <dbReference type="EMBL" id="KPL77085.1"/>
    </source>
</evidence>
<organism evidence="2 3">
    <name type="scientific">Levilinea saccharolytica</name>
    <dbReference type="NCBI Taxonomy" id="229921"/>
    <lineage>
        <taxon>Bacteria</taxon>
        <taxon>Bacillati</taxon>
        <taxon>Chloroflexota</taxon>
        <taxon>Anaerolineae</taxon>
        <taxon>Anaerolineales</taxon>
        <taxon>Anaerolineaceae</taxon>
        <taxon>Levilinea</taxon>
    </lineage>
</organism>
<evidence type="ECO:0000313" key="3">
    <source>
        <dbReference type="Proteomes" id="UP000050501"/>
    </source>
</evidence>
<reference evidence="2 3" key="1">
    <citation type="submission" date="2015-07" db="EMBL/GenBank/DDBJ databases">
        <title>Genome sequence of Levilinea saccharolytica DSM 16555.</title>
        <authorList>
            <person name="Hemp J."/>
            <person name="Ward L.M."/>
            <person name="Pace L.A."/>
            <person name="Fischer W.W."/>
        </authorList>
    </citation>
    <scope>NUCLEOTIDE SEQUENCE [LARGE SCALE GENOMIC DNA]</scope>
    <source>
        <strain evidence="2 3">KIBI-1</strain>
    </source>
</reference>
<dbReference type="AlphaFoldDB" id="A0A0P6XUJ4"/>
<protein>
    <submittedName>
        <fullName evidence="2">Uncharacterized protein</fullName>
    </submittedName>
</protein>
<keyword evidence="3" id="KW-1185">Reference proteome</keyword>
<gene>
    <name evidence="2" type="ORF">ADN01_16550</name>
</gene>
<dbReference type="Proteomes" id="UP000050501">
    <property type="component" value="Unassembled WGS sequence"/>
</dbReference>
<proteinExistence type="predicted"/>
<dbReference type="STRING" id="229921.ADN01_16550"/>
<accession>A0A0P6XUJ4</accession>
<evidence type="ECO:0000256" key="1">
    <source>
        <dbReference type="SAM" id="MobiDB-lite"/>
    </source>
</evidence>
<name>A0A0P6XUJ4_9CHLR</name>